<feature type="chain" id="PRO_5012029425" description="DUF305 domain-containing protein" evidence="2">
    <location>
        <begin position="40"/>
        <end position="267"/>
    </location>
</feature>
<dbReference type="PANTHER" id="PTHR36933:SF1">
    <property type="entry name" value="SLL0788 PROTEIN"/>
    <property type="match status" value="1"/>
</dbReference>
<dbReference type="Proteomes" id="UP000189800">
    <property type="component" value="Unassembled WGS sequence"/>
</dbReference>
<dbReference type="PANTHER" id="PTHR36933">
    <property type="entry name" value="SLL0788 PROTEIN"/>
    <property type="match status" value="1"/>
</dbReference>
<dbReference type="RefSeq" id="WP_078253496.1">
    <property type="nucleotide sequence ID" value="NZ_MUYU01000006.1"/>
</dbReference>
<feature type="signal peptide" evidence="2">
    <location>
        <begin position="1"/>
        <end position="39"/>
    </location>
</feature>
<evidence type="ECO:0000313" key="5">
    <source>
        <dbReference type="Proteomes" id="UP000189800"/>
    </source>
</evidence>
<organism evidence="4 5">
    <name type="scientific">Moraxella pluranimalium</name>
    <dbReference type="NCBI Taxonomy" id="470453"/>
    <lineage>
        <taxon>Bacteria</taxon>
        <taxon>Pseudomonadati</taxon>
        <taxon>Pseudomonadota</taxon>
        <taxon>Gammaproteobacteria</taxon>
        <taxon>Moraxellales</taxon>
        <taxon>Moraxellaceae</taxon>
        <taxon>Moraxella</taxon>
    </lineage>
</organism>
<name>A0A1T0CTQ2_9GAMM</name>
<dbReference type="InterPro" id="IPR005183">
    <property type="entry name" value="DUF305_CopM-like"/>
</dbReference>
<comment type="caution">
    <text evidence="4">The sequence shown here is derived from an EMBL/GenBank/DDBJ whole genome shotgun (WGS) entry which is preliminary data.</text>
</comment>
<dbReference type="Gene3D" id="1.20.1260.10">
    <property type="match status" value="2"/>
</dbReference>
<feature type="region of interest" description="Disordered" evidence="1">
    <location>
        <begin position="48"/>
        <end position="86"/>
    </location>
</feature>
<evidence type="ECO:0000256" key="1">
    <source>
        <dbReference type="SAM" id="MobiDB-lite"/>
    </source>
</evidence>
<dbReference type="Pfam" id="PF03713">
    <property type="entry name" value="DUF305"/>
    <property type="match status" value="1"/>
</dbReference>
<accession>A0A1T0CTQ2</accession>
<dbReference type="EMBL" id="MUYU01000006">
    <property type="protein sequence ID" value="OOS25738.1"/>
    <property type="molecule type" value="Genomic_DNA"/>
</dbReference>
<evidence type="ECO:0000259" key="3">
    <source>
        <dbReference type="Pfam" id="PF03713"/>
    </source>
</evidence>
<keyword evidence="5" id="KW-1185">Reference proteome</keyword>
<dbReference type="STRING" id="470453.B0680_02675"/>
<feature type="compositionally biased region" description="Polar residues" evidence="1">
    <location>
        <begin position="48"/>
        <end position="76"/>
    </location>
</feature>
<evidence type="ECO:0000313" key="4">
    <source>
        <dbReference type="EMBL" id="OOS25738.1"/>
    </source>
</evidence>
<feature type="domain" description="DUF305" evidence="3">
    <location>
        <begin position="118"/>
        <end position="262"/>
    </location>
</feature>
<keyword evidence="2" id="KW-0732">Signal</keyword>
<dbReference type="OrthoDB" id="8603558at2"/>
<dbReference type="InterPro" id="IPR012347">
    <property type="entry name" value="Ferritin-like"/>
</dbReference>
<evidence type="ECO:0000256" key="2">
    <source>
        <dbReference type="SAM" id="SignalP"/>
    </source>
</evidence>
<proteinExistence type="predicted"/>
<gene>
    <name evidence="4" type="ORF">B0680_02675</name>
</gene>
<sequence length="267" mass="29565">MLFFMNKSYPANISTNQRSSNLRLTTLAMMVLIMTAMTACSQNAPVPSTAETQANAQTSTQAMSAVDTQADTSADTGKTDAKVASSTAKPAHIEKYQAIITQTYQQMTDAVKSDDVNTAFVKSMIVHHQGAVAMSYAQLKFGQDSQIRDFAQMAIDLQQEEIAWMKDWLINHANQPATTAQSDEMQAELMKKTQSNYQEMIDEVADDNPDAAYIKAMILHHKTAIKMANTAIKHGADADITALAEQIKTVHSQEIEQMKEWLKSHKR</sequence>
<dbReference type="AlphaFoldDB" id="A0A1T0CTQ2"/>
<reference evidence="4 5" key="1">
    <citation type="submission" date="2017-02" db="EMBL/GenBank/DDBJ databases">
        <title>Draft genome sequence of Moraxella pluranimalium CCUG 54913T type strain.</title>
        <authorList>
            <person name="Salva-Serra F."/>
            <person name="Engstrom-Jakobsson H."/>
            <person name="Thorell K."/>
            <person name="Jaen-Luchoro D."/>
            <person name="Gonzales-Siles L."/>
            <person name="Karlsson R."/>
            <person name="Yazdan S."/>
            <person name="Boulund F."/>
            <person name="Johnning A."/>
            <person name="Engstrand L."/>
            <person name="Kristiansson E."/>
            <person name="Moore E."/>
        </authorList>
    </citation>
    <scope>NUCLEOTIDE SEQUENCE [LARGE SCALE GENOMIC DNA]</scope>
    <source>
        <strain evidence="4 5">CCUG 54913</strain>
    </source>
</reference>
<protein>
    <recommendedName>
        <fullName evidence="3">DUF305 domain-containing protein</fullName>
    </recommendedName>
</protein>